<keyword evidence="3" id="KW-1185">Reference proteome</keyword>
<evidence type="ECO:0000313" key="3">
    <source>
        <dbReference type="Proteomes" id="UP000558488"/>
    </source>
</evidence>
<gene>
    <name evidence="2" type="ORF">mPipKuh1_007837</name>
</gene>
<dbReference type="AlphaFoldDB" id="A0A7J8B2A2"/>
<evidence type="ECO:0000256" key="1">
    <source>
        <dbReference type="SAM" id="Phobius"/>
    </source>
</evidence>
<keyword evidence="1" id="KW-0472">Membrane</keyword>
<comment type="caution">
    <text evidence="2">The sequence shown here is derived from an EMBL/GenBank/DDBJ whole genome shotgun (WGS) entry which is preliminary data.</text>
</comment>
<name>A0A7J8B2A2_PIPKU</name>
<reference evidence="2 3" key="1">
    <citation type="journal article" date="2020" name="Nature">
        <title>Six reference-quality genomes reveal evolution of bat adaptations.</title>
        <authorList>
            <person name="Jebb D."/>
            <person name="Huang Z."/>
            <person name="Pippel M."/>
            <person name="Hughes G.M."/>
            <person name="Lavrichenko K."/>
            <person name="Devanna P."/>
            <person name="Winkler S."/>
            <person name="Jermiin L.S."/>
            <person name="Skirmuntt E.C."/>
            <person name="Katzourakis A."/>
            <person name="Burkitt-Gray L."/>
            <person name="Ray D.A."/>
            <person name="Sullivan K.A.M."/>
            <person name="Roscito J.G."/>
            <person name="Kirilenko B.M."/>
            <person name="Davalos L.M."/>
            <person name="Corthals A.P."/>
            <person name="Power M.L."/>
            <person name="Jones G."/>
            <person name="Ransome R.D."/>
            <person name="Dechmann D.K.N."/>
            <person name="Locatelli A.G."/>
            <person name="Puechmaille S.J."/>
            <person name="Fedrigo O."/>
            <person name="Jarvis E.D."/>
            <person name="Hiller M."/>
            <person name="Vernes S.C."/>
            <person name="Myers E.W."/>
            <person name="Teeling E.C."/>
        </authorList>
    </citation>
    <scope>NUCLEOTIDE SEQUENCE [LARGE SCALE GENOMIC DNA]</scope>
    <source>
        <strain evidence="2">MPipKuh1</strain>
        <tissue evidence="2">Flight muscle</tissue>
    </source>
</reference>
<sequence>MSCNSTSMRFCSRDLITVPDFFVVIVPSSSLSKGEKASLNSAICSLFFIFIFFLIFFLLNYYLCTYFNIAPPSNTYPLSPEFCVHWLYLYACIQVLRLISYLPNLLFNQLVSHDASGTAF</sequence>
<keyword evidence="1" id="KW-1133">Transmembrane helix</keyword>
<dbReference type="EMBL" id="JACAGB010000001">
    <property type="protein sequence ID" value="KAF6392651.1"/>
    <property type="molecule type" value="Genomic_DNA"/>
</dbReference>
<accession>A0A7J8B2A2</accession>
<feature type="transmembrane region" description="Helical" evidence="1">
    <location>
        <begin position="83"/>
        <end position="102"/>
    </location>
</feature>
<keyword evidence="1" id="KW-0812">Transmembrane</keyword>
<proteinExistence type="predicted"/>
<dbReference type="Proteomes" id="UP000558488">
    <property type="component" value="Unassembled WGS sequence"/>
</dbReference>
<feature type="transmembrane region" description="Helical" evidence="1">
    <location>
        <begin position="39"/>
        <end position="63"/>
    </location>
</feature>
<protein>
    <submittedName>
        <fullName evidence="2">Uncharacterized protein</fullName>
    </submittedName>
</protein>
<organism evidence="2 3">
    <name type="scientific">Pipistrellus kuhlii</name>
    <name type="common">Kuhl's pipistrelle</name>
    <dbReference type="NCBI Taxonomy" id="59472"/>
    <lineage>
        <taxon>Eukaryota</taxon>
        <taxon>Metazoa</taxon>
        <taxon>Chordata</taxon>
        <taxon>Craniata</taxon>
        <taxon>Vertebrata</taxon>
        <taxon>Euteleostomi</taxon>
        <taxon>Mammalia</taxon>
        <taxon>Eutheria</taxon>
        <taxon>Laurasiatheria</taxon>
        <taxon>Chiroptera</taxon>
        <taxon>Yangochiroptera</taxon>
        <taxon>Vespertilionidae</taxon>
        <taxon>Pipistrellus</taxon>
    </lineage>
</organism>
<evidence type="ECO:0000313" key="2">
    <source>
        <dbReference type="EMBL" id="KAF6392651.1"/>
    </source>
</evidence>